<dbReference type="PANTHER" id="PTHR10909">
    <property type="entry name" value="ELECTRON TRANSPORT OXIDOREDUCTASE"/>
    <property type="match status" value="1"/>
</dbReference>
<dbReference type="GO" id="GO:0000038">
    <property type="term" value="P:very long-chain fatty acid metabolic process"/>
    <property type="evidence" value="ECO:0007669"/>
    <property type="project" value="TreeGrafter"/>
</dbReference>
<dbReference type="EMBL" id="WNYA01000006">
    <property type="protein sequence ID" value="KAG8565691.1"/>
    <property type="molecule type" value="Genomic_DNA"/>
</dbReference>
<feature type="domain" description="Acyl-CoA oxidase C-alpha1" evidence="25">
    <location>
        <begin position="170"/>
        <end position="330"/>
    </location>
</feature>
<comment type="catalytic activity">
    <reaction evidence="16">
        <text>dodecanoyl-CoA + O2 = (2E)-dodecenoyl-CoA + H2O2</text>
        <dbReference type="Rhea" id="RHEA:40171"/>
        <dbReference type="ChEBI" id="CHEBI:15379"/>
        <dbReference type="ChEBI" id="CHEBI:16240"/>
        <dbReference type="ChEBI" id="CHEBI:57330"/>
        <dbReference type="ChEBI" id="CHEBI:57375"/>
    </reaction>
    <physiologicalReaction direction="left-to-right" evidence="16">
        <dbReference type="Rhea" id="RHEA:40172"/>
    </physiologicalReaction>
</comment>
<dbReference type="Proteomes" id="UP000824782">
    <property type="component" value="Unassembled WGS sequence"/>
</dbReference>
<feature type="domain" description="Acyl-CoA oxidase C-terminal" evidence="23">
    <location>
        <begin position="373"/>
        <end position="550"/>
    </location>
</feature>
<evidence type="ECO:0000256" key="11">
    <source>
        <dbReference type="ARBA" id="ARBA00036151"/>
    </source>
</evidence>
<dbReference type="InterPro" id="IPR009100">
    <property type="entry name" value="AcylCoA_DH/oxidase_NM_dom_sf"/>
</dbReference>
<evidence type="ECO:0000256" key="7">
    <source>
        <dbReference type="ARBA" id="ARBA00022832"/>
    </source>
</evidence>
<evidence type="ECO:0000256" key="20">
    <source>
        <dbReference type="PIRNR" id="PIRNR000168"/>
    </source>
</evidence>
<evidence type="ECO:0000256" key="1">
    <source>
        <dbReference type="ARBA" id="ARBA00001974"/>
    </source>
</evidence>
<dbReference type="InterPro" id="IPR012258">
    <property type="entry name" value="Acyl-CoA_oxidase"/>
</dbReference>
<dbReference type="InterPro" id="IPR036250">
    <property type="entry name" value="AcylCo_DH-like_C"/>
</dbReference>
<keyword evidence="8" id="KW-0560">Oxidoreductase</keyword>
<evidence type="ECO:0000256" key="21">
    <source>
        <dbReference type="PIRSR" id="PIRSR000168-1"/>
    </source>
</evidence>
<dbReference type="Gene3D" id="2.40.110.10">
    <property type="entry name" value="Butyryl-CoA Dehydrogenase, subunit A, domain 2"/>
    <property type="match status" value="1"/>
</dbReference>
<dbReference type="SUPFAM" id="SSF56645">
    <property type="entry name" value="Acyl-CoA dehydrogenase NM domain-like"/>
    <property type="match status" value="1"/>
</dbReference>
<evidence type="ECO:0000256" key="16">
    <source>
        <dbReference type="ARBA" id="ARBA00036791"/>
    </source>
</evidence>
<evidence type="ECO:0000256" key="12">
    <source>
        <dbReference type="ARBA" id="ARBA00036338"/>
    </source>
</evidence>
<comment type="catalytic activity">
    <reaction evidence="19">
        <text>tetradecanoyl-CoA + O2 = (2E)-tetradecenoyl-CoA + H2O2</text>
        <dbReference type="Rhea" id="RHEA:40183"/>
        <dbReference type="ChEBI" id="CHEBI:15379"/>
        <dbReference type="ChEBI" id="CHEBI:16240"/>
        <dbReference type="ChEBI" id="CHEBI:57385"/>
        <dbReference type="ChEBI" id="CHEBI:61405"/>
    </reaction>
    <physiologicalReaction direction="left-to-right" evidence="19">
        <dbReference type="Rhea" id="RHEA:40184"/>
    </physiologicalReaction>
</comment>
<evidence type="ECO:0000313" key="26">
    <source>
        <dbReference type="EMBL" id="KAG8565691.1"/>
    </source>
</evidence>
<feature type="active site" description="Proton acceptor" evidence="21">
    <location>
        <position position="316"/>
    </location>
</feature>
<dbReference type="InterPro" id="IPR002655">
    <property type="entry name" value="Acyl-CoA_oxidase_C"/>
</dbReference>
<dbReference type="FunFam" id="2.40.110.10:FF:000003">
    <property type="entry name" value="Acyl-coenzyme A oxidase"/>
    <property type="match status" value="1"/>
</dbReference>
<evidence type="ECO:0000256" key="9">
    <source>
        <dbReference type="ARBA" id="ARBA00023098"/>
    </source>
</evidence>
<keyword evidence="27" id="KW-1185">Reference proteome</keyword>
<accession>A0AAV7AWU8</accession>
<comment type="catalytic activity">
    <reaction evidence="11">
        <text>decanoyl-CoA + O2 = (2E)-decenoyl-CoA + H2O2</text>
        <dbReference type="Rhea" id="RHEA:40179"/>
        <dbReference type="ChEBI" id="CHEBI:15379"/>
        <dbReference type="ChEBI" id="CHEBI:16240"/>
        <dbReference type="ChEBI" id="CHEBI:61406"/>
        <dbReference type="ChEBI" id="CHEBI:61430"/>
    </reaction>
    <physiologicalReaction direction="left-to-right" evidence="11">
        <dbReference type="Rhea" id="RHEA:40180"/>
    </physiologicalReaction>
</comment>
<dbReference type="InterPro" id="IPR046373">
    <property type="entry name" value="Acyl-CoA_Oxase/DH_mid-dom_sf"/>
</dbReference>
<evidence type="ECO:0000256" key="13">
    <source>
        <dbReference type="ARBA" id="ARBA00036399"/>
    </source>
</evidence>
<comment type="cofactor">
    <cofactor evidence="1">
        <name>FAD</name>
        <dbReference type="ChEBI" id="CHEBI:57692"/>
    </cofactor>
</comment>
<evidence type="ECO:0000256" key="6">
    <source>
        <dbReference type="ARBA" id="ARBA00022827"/>
    </source>
</evidence>
<dbReference type="Pfam" id="PF02770">
    <property type="entry name" value="Acyl-CoA_dh_M"/>
    <property type="match status" value="1"/>
</dbReference>
<evidence type="ECO:0000259" key="25">
    <source>
        <dbReference type="Pfam" id="PF22924"/>
    </source>
</evidence>
<dbReference type="Gene3D" id="1.20.140.10">
    <property type="entry name" value="Butyryl-CoA Dehydrogenase, subunit A, domain 3"/>
    <property type="match status" value="2"/>
</dbReference>
<dbReference type="FunFam" id="1.20.140.10:FF:000007">
    <property type="entry name" value="Acyl-coenzyme A oxidase"/>
    <property type="match status" value="1"/>
</dbReference>
<evidence type="ECO:0000256" key="8">
    <source>
        <dbReference type="ARBA" id="ARBA00023002"/>
    </source>
</evidence>
<evidence type="ECO:0000256" key="5">
    <source>
        <dbReference type="ARBA" id="ARBA00022630"/>
    </source>
</evidence>
<evidence type="ECO:0000256" key="15">
    <source>
        <dbReference type="ARBA" id="ARBA00036750"/>
    </source>
</evidence>
<keyword evidence="7" id="KW-0276">Fatty acid metabolism</keyword>
<comment type="catalytic activity">
    <reaction evidence="14">
        <text>(5Z,8Z,11Z,14Z,17Z)-eicosapentaenoyl-CoA + O2 = (2E,5Z,8Z,11Z,14Z,17Z)-eicosahexaenoyl-CoA + H2O2</text>
        <dbReference type="Rhea" id="RHEA:69643"/>
        <dbReference type="ChEBI" id="CHEBI:15379"/>
        <dbReference type="ChEBI" id="CHEBI:16240"/>
        <dbReference type="ChEBI" id="CHEBI:73862"/>
        <dbReference type="ChEBI" id="CHEBI:187901"/>
    </reaction>
    <physiologicalReaction direction="left-to-right" evidence="14">
        <dbReference type="Rhea" id="RHEA:69644"/>
    </physiologicalReaction>
</comment>
<comment type="similarity">
    <text evidence="4 20">Belongs to the acyl-CoA oxidase family.</text>
</comment>
<evidence type="ECO:0000256" key="19">
    <source>
        <dbReference type="ARBA" id="ARBA00048946"/>
    </source>
</evidence>
<evidence type="ECO:0000256" key="18">
    <source>
        <dbReference type="ARBA" id="ARBA00048450"/>
    </source>
</evidence>
<evidence type="ECO:0000256" key="22">
    <source>
        <dbReference type="PIRSR" id="PIRSR000168-2"/>
    </source>
</evidence>
<dbReference type="AlphaFoldDB" id="A0AAV7AWU8"/>
<dbReference type="FunFam" id="1.20.140.10:FF:000005">
    <property type="entry name" value="Acyl-coenzyme A oxidase"/>
    <property type="match status" value="1"/>
</dbReference>
<feature type="domain" description="Acyl-CoA oxidase/dehydrogenase middle" evidence="24">
    <location>
        <begin position="31"/>
        <end position="139"/>
    </location>
</feature>
<feature type="binding site" evidence="22">
    <location>
        <position position="73"/>
    </location>
    <ligand>
        <name>FAD</name>
        <dbReference type="ChEBI" id="CHEBI:57692"/>
    </ligand>
</feature>
<evidence type="ECO:0000259" key="23">
    <source>
        <dbReference type="Pfam" id="PF01756"/>
    </source>
</evidence>
<dbReference type="GO" id="GO:0005504">
    <property type="term" value="F:fatty acid binding"/>
    <property type="evidence" value="ECO:0007669"/>
    <property type="project" value="TreeGrafter"/>
</dbReference>
<dbReference type="GO" id="GO:0033540">
    <property type="term" value="P:fatty acid beta-oxidation using acyl-CoA oxidase"/>
    <property type="evidence" value="ECO:0007669"/>
    <property type="project" value="TreeGrafter"/>
</dbReference>
<evidence type="ECO:0000256" key="2">
    <source>
        <dbReference type="ARBA" id="ARBA00004275"/>
    </source>
</evidence>
<dbReference type="GO" id="GO:0003997">
    <property type="term" value="F:acyl-CoA oxidase activity"/>
    <property type="evidence" value="ECO:0007669"/>
    <property type="project" value="InterPro"/>
</dbReference>
<dbReference type="PANTHER" id="PTHR10909:SF250">
    <property type="entry name" value="PEROXISOMAL ACYL-COENZYME A OXIDASE 1"/>
    <property type="match status" value="1"/>
</dbReference>
<keyword evidence="9" id="KW-0443">Lipid metabolism</keyword>
<dbReference type="GO" id="GO:0005777">
    <property type="term" value="C:peroxisome"/>
    <property type="evidence" value="ECO:0007669"/>
    <property type="project" value="UniProtKB-SubCell"/>
</dbReference>
<organism evidence="26 27">
    <name type="scientific">Engystomops pustulosus</name>
    <name type="common">Tungara frog</name>
    <name type="synonym">Physalaemus pustulosus</name>
    <dbReference type="NCBI Taxonomy" id="76066"/>
    <lineage>
        <taxon>Eukaryota</taxon>
        <taxon>Metazoa</taxon>
        <taxon>Chordata</taxon>
        <taxon>Craniata</taxon>
        <taxon>Vertebrata</taxon>
        <taxon>Euteleostomi</taxon>
        <taxon>Amphibia</taxon>
        <taxon>Batrachia</taxon>
        <taxon>Anura</taxon>
        <taxon>Neobatrachia</taxon>
        <taxon>Hyloidea</taxon>
        <taxon>Leptodactylidae</taxon>
        <taxon>Leiuperinae</taxon>
        <taxon>Engystomops</taxon>
    </lineage>
</organism>
<reference evidence="26" key="1">
    <citation type="thesis" date="2020" institute="ProQuest LLC" country="789 East Eisenhower Parkway, Ann Arbor, MI, USA">
        <title>Comparative Genomics and Chromosome Evolution.</title>
        <authorList>
            <person name="Mudd A.B."/>
        </authorList>
    </citation>
    <scope>NUCLEOTIDE SEQUENCE</scope>
    <source>
        <strain evidence="26">237g6f4</strain>
        <tissue evidence="26">Blood</tissue>
    </source>
</reference>
<proteinExistence type="inferred from homology"/>
<evidence type="ECO:0000256" key="10">
    <source>
        <dbReference type="ARBA" id="ARBA00023140"/>
    </source>
</evidence>
<dbReference type="PIRSF" id="PIRSF000168">
    <property type="entry name" value="Acyl-CoA_oxidase"/>
    <property type="match status" value="1"/>
</dbReference>
<dbReference type="Pfam" id="PF22924">
    <property type="entry name" value="ACOX_C_alpha1"/>
    <property type="match status" value="1"/>
</dbReference>
<comment type="catalytic activity">
    <reaction evidence="13">
        <text>hexanoyl-CoA + O2 = (2E)-hexenoyl-CoA + H2O2</text>
        <dbReference type="Rhea" id="RHEA:40311"/>
        <dbReference type="ChEBI" id="CHEBI:15379"/>
        <dbReference type="ChEBI" id="CHEBI:16240"/>
        <dbReference type="ChEBI" id="CHEBI:62077"/>
        <dbReference type="ChEBI" id="CHEBI:62620"/>
    </reaction>
    <physiologicalReaction direction="left-to-right" evidence="13">
        <dbReference type="Rhea" id="RHEA:40312"/>
    </physiologicalReaction>
</comment>
<dbReference type="InterPro" id="IPR055060">
    <property type="entry name" value="ACOX_C_alpha1"/>
</dbReference>
<keyword evidence="5 20" id="KW-0285">Flavoprotein</keyword>
<dbReference type="InterPro" id="IPR006091">
    <property type="entry name" value="Acyl-CoA_Oxase/DH_mid-dom"/>
</dbReference>
<comment type="catalytic activity">
    <reaction evidence="17">
        <text>octanoyl-CoA + O2 = (2E)-octenoyl-CoA + H2O2</text>
        <dbReference type="Rhea" id="RHEA:40175"/>
        <dbReference type="ChEBI" id="CHEBI:15379"/>
        <dbReference type="ChEBI" id="CHEBI:16240"/>
        <dbReference type="ChEBI" id="CHEBI:57386"/>
        <dbReference type="ChEBI" id="CHEBI:62242"/>
    </reaction>
    <physiologicalReaction direction="left-to-right" evidence="17">
        <dbReference type="Rhea" id="RHEA:40176"/>
    </physiologicalReaction>
</comment>
<evidence type="ECO:0000259" key="24">
    <source>
        <dbReference type="Pfam" id="PF02770"/>
    </source>
</evidence>
<name>A0AAV7AWU8_ENGPU</name>
<evidence type="ECO:0000256" key="17">
    <source>
        <dbReference type="ARBA" id="ARBA00048334"/>
    </source>
</evidence>
<comment type="catalytic activity">
    <reaction evidence="18">
        <text>octadecanoyl-CoA + O2 = (2E)-octadecenoyl-CoA + H2O2</text>
        <dbReference type="Rhea" id="RHEA:38971"/>
        <dbReference type="ChEBI" id="CHEBI:15379"/>
        <dbReference type="ChEBI" id="CHEBI:16240"/>
        <dbReference type="ChEBI" id="CHEBI:57394"/>
        <dbReference type="ChEBI" id="CHEBI:71412"/>
    </reaction>
    <physiologicalReaction direction="left-to-right" evidence="18">
        <dbReference type="Rhea" id="RHEA:38972"/>
    </physiologicalReaction>
</comment>
<dbReference type="SUPFAM" id="SSF47203">
    <property type="entry name" value="Acyl-CoA dehydrogenase C-terminal domain-like"/>
    <property type="match status" value="2"/>
</dbReference>
<keyword evidence="10" id="KW-0576">Peroxisome</keyword>
<dbReference type="GO" id="GO:0071949">
    <property type="term" value="F:FAD binding"/>
    <property type="evidence" value="ECO:0007669"/>
    <property type="project" value="InterPro"/>
</dbReference>
<evidence type="ECO:0000256" key="14">
    <source>
        <dbReference type="ARBA" id="ARBA00036444"/>
    </source>
</evidence>
<feature type="binding site" evidence="22">
    <location>
        <position position="34"/>
    </location>
    <ligand>
        <name>FAD</name>
        <dbReference type="ChEBI" id="CHEBI:57692"/>
    </ligand>
</feature>
<dbReference type="GO" id="GO:0055088">
    <property type="term" value="P:lipid homeostasis"/>
    <property type="evidence" value="ECO:0007669"/>
    <property type="project" value="TreeGrafter"/>
</dbReference>
<gene>
    <name evidence="26" type="ORF">GDO81_012946</name>
</gene>
<comment type="catalytic activity">
    <reaction evidence="15">
        <text>glutaryl-CoA + O2 = (2E)-glutaconyl-CoA + H2O2</text>
        <dbReference type="Rhea" id="RHEA:40315"/>
        <dbReference type="ChEBI" id="CHEBI:15379"/>
        <dbReference type="ChEBI" id="CHEBI:16240"/>
        <dbReference type="ChEBI" id="CHEBI:57353"/>
        <dbReference type="ChEBI" id="CHEBI:57378"/>
    </reaction>
    <physiologicalReaction direction="left-to-right" evidence="15">
        <dbReference type="Rhea" id="RHEA:40316"/>
    </physiologicalReaction>
</comment>
<comment type="caution">
    <text evidence="26">The sequence shown here is derived from an EMBL/GenBank/DDBJ whole genome shotgun (WGS) entry which is preliminary data.</text>
</comment>
<evidence type="ECO:0000256" key="4">
    <source>
        <dbReference type="ARBA" id="ARBA00006288"/>
    </source>
</evidence>
<comment type="subcellular location">
    <subcellularLocation>
        <location evidence="2">Peroxisome</location>
    </subcellularLocation>
</comment>
<dbReference type="Pfam" id="PF01756">
    <property type="entry name" value="ACOX"/>
    <property type="match status" value="1"/>
</dbReference>
<comment type="pathway">
    <text evidence="3">Lipid metabolism; peroxisomal fatty acid beta-oxidation.</text>
</comment>
<evidence type="ECO:0000256" key="3">
    <source>
        <dbReference type="ARBA" id="ARBA00004846"/>
    </source>
</evidence>
<evidence type="ECO:0000313" key="27">
    <source>
        <dbReference type="Proteomes" id="UP000824782"/>
    </source>
</evidence>
<sequence>MFSNMLASQCNESQGKKWLPLASRLQAIGTYAQTELGHGTHLRGLETTATYDPSTQEFILNSPTVSSIKWWPGGLGKTSNHAVVLAQLYTQGECKGLHAFIVPIRHMGTHEPLPGVTVGDIGPKFGFDETDNGFLKFDKFRIPRENMLMKYAQVQPDGTYVKPLSDKLTYGTMVFIRSMIVGDSARSLSRACTIAVRYSAVRHQSEIRTGEPEPQILDFQTQQYKLFPLLATAYAFQFVGSYMSQTYHRITGDIQQGNLSQLPELHALSAGLKAFTTWVASSGIEECRMACGGHGYSRCSGIPDIYVTFTPACTYEGENTVMMLQTARFLFKSYTAALSGERLGGMVSYLNDVSSQRLQAQPLAGRSSDINDLGSLVEAYKQRAAWLVVAASKNVQSDLKRGKRKEDAWNKNSIDLVRATDAHCHYVVVKLFVDKLSEVVDLAAHRILSSLCLLYALHGISRNTGDFLQAGLLNTSQLEQIQQRIKDLLGVIRPNAVALVDAFDYTDTQLGSVLGRYDGNVYENMFEWAKKSPLNKTQVHESFYKYLKPLQSKL</sequence>
<keyword evidence="6 20" id="KW-0274">FAD</keyword>
<protein>
    <recommendedName>
        <fullName evidence="20">Acyl-coenzyme A oxidase</fullName>
    </recommendedName>
</protein>
<comment type="catalytic activity">
    <reaction evidence="12">
        <text>(6Z,9Z,12Z,15Z,18Z,21Z)-tetracosahexaenoyl-CoA + O2 = (2E,6Z,9Z,12Z,15Z,18Z,21Z)-tetracosaheptaenoyl-CoA + H2O2</text>
        <dbReference type="Rhea" id="RHEA:39119"/>
        <dbReference type="ChEBI" id="CHEBI:15379"/>
        <dbReference type="ChEBI" id="CHEBI:16240"/>
        <dbReference type="ChEBI" id="CHEBI:74086"/>
        <dbReference type="ChEBI" id="CHEBI:76360"/>
    </reaction>
    <physiologicalReaction direction="left-to-right" evidence="12">
        <dbReference type="Rhea" id="RHEA:39120"/>
    </physiologicalReaction>
</comment>